<dbReference type="Gene3D" id="2.120.10.30">
    <property type="entry name" value="TolB, C-terminal domain"/>
    <property type="match status" value="1"/>
</dbReference>
<comment type="caution">
    <text evidence="2">The sequence shown here is derived from an EMBL/GenBank/DDBJ whole genome shotgun (WGS) entry which is preliminary data.</text>
</comment>
<dbReference type="InterPro" id="IPR011042">
    <property type="entry name" value="6-blade_b-propeller_TolB-like"/>
</dbReference>
<feature type="compositionally biased region" description="Acidic residues" evidence="1">
    <location>
        <begin position="365"/>
        <end position="379"/>
    </location>
</feature>
<dbReference type="EMBL" id="CALNXK010000030">
    <property type="protein sequence ID" value="CAH3117183.1"/>
    <property type="molecule type" value="Genomic_DNA"/>
</dbReference>
<evidence type="ECO:0000313" key="3">
    <source>
        <dbReference type="Proteomes" id="UP001159405"/>
    </source>
</evidence>
<gene>
    <name evidence="2" type="ORF">PLOB_00025616</name>
</gene>
<evidence type="ECO:0000256" key="1">
    <source>
        <dbReference type="SAM" id="MobiDB-lite"/>
    </source>
</evidence>
<organism evidence="2 3">
    <name type="scientific">Porites lobata</name>
    <dbReference type="NCBI Taxonomy" id="104759"/>
    <lineage>
        <taxon>Eukaryota</taxon>
        <taxon>Metazoa</taxon>
        <taxon>Cnidaria</taxon>
        <taxon>Anthozoa</taxon>
        <taxon>Hexacorallia</taxon>
        <taxon>Scleractinia</taxon>
        <taxon>Fungiina</taxon>
        <taxon>Poritidae</taxon>
        <taxon>Porites</taxon>
    </lineage>
</organism>
<feature type="region of interest" description="Disordered" evidence="1">
    <location>
        <begin position="341"/>
        <end position="389"/>
    </location>
</feature>
<evidence type="ECO:0000313" key="2">
    <source>
        <dbReference type="EMBL" id="CAH3117183.1"/>
    </source>
</evidence>
<dbReference type="Proteomes" id="UP001159405">
    <property type="component" value="Unassembled WGS sequence"/>
</dbReference>
<proteinExistence type="predicted"/>
<accession>A0ABN8NSU6</accession>
<protein>
    <submittedName>
        <fullName evidence="2">Uncharacterized protein</fullName>
    </submittedName>
</protein>
<reference evidence="2 3" key="1">
    <citation type="submission" date="2022-05" db="EMBL/GenBank/DDBJ databases">
        <authorList>
            <consortium name="Genoscope - CEA"/>
            <person name="William W."/>
        </authorList>
    </citation>
    <scope>NUCLEOTIDE SEQUENCE [LARGE SCALE GENOMIC DNA]</scope>
</reference>
<feature type="non-terminal residue" evidence="2">
    <location>
        <position position="1"/>
    </location>
</feature>
<sequence>GLPQHGTVQVLGDRLENYLKNLEKAYKERNIDLTMVYLSERIKPSCVAKASESILVCSSDVDEAIYMITLEMDGVVVKGNVNVFSRYPDGCKEVVSMCVNENILYVSHKGVPGGVAAIKMTDLMVDMILKNGTLDCVQSSHVAPYKGGIVFVDTEGRQIKAKIPSQKVTVIAGTGSEGNSNGKAENARFSQPMGICVECDKNIFVTDVQTGAVKLVTTIKGTYAQNLANTVYESIKRVVQWAAYYYTHEKSYYPVVGQAMPLNALPRMSHLKPARKLNDRERESILEWAANNGKAVRQRTVRQETTMFKAGTLPLNMYATSEQPKEKITMERTLGHVDAAGDLGCPVEVVESNRKHKEEENQKDTDDEQESEYDTESESELPATVDSDLEDEMTFLRAVTTRSGRTIRVTSKFF</sequence>
<dbReference type="SUPFAM" id="SSF63825">
    <property type="entry name" value="YWTD domain"/>
    <property type="match status" value="1"/>
</dbReference>
<name>A0ABN8NSU6_9CNID</name>
<keyword evidence="3" id="KW-1185">Reference proteome</keyword>
<feature type="compositionally biased region" description="Basic and acidic residues" evidence="1">
    <location>
        <begin position="351"/>
        <end position="364"/>
    </location>
</feature>